<comment type="similarity">
    <text evidence="1">Belongs to the aegerolysin family.</text>
</comment>
<feature type="non-terminal residue" evidence="2">
    <location>
        <position position="1"/>
    </location>
</feature>
<proteinExistence type="inferred from homology"/>
<evidence type="ECO:0000256" key="1">
    <source>
        <dbReference type="ARBA" id="ARBA00010795"/>
    </source>
</evidence>
<dbReference type="EMBL" id="JBBBZM010000195">
    <property type="protein sequence ID" value="KAL0631993.1"/>
    <property type="molecule type" value="Genomic_DNA"/>
</dbReference>
<evidence type="ECO:0000313" key="2">
    <source>
        <dbReference type="EMBL" id="KAL0631993.1"/>
    </source>
</evidence>
<dbReference type="Gene3D" id="2.60.270.50">
    <property type="match status" value="1"/>
</dbReference>
<protein>
    <submittedName>
        <fullName evidence="2">Uncharacterized protein</fullName>
    </submittedName>
</protein>
<keyword evidence="3" id="KW-1185">Reference proteome</keyword>
<comment type="caution">
    <text evidence="2">The sequence shown here is derived from an EMBL/GenBank/DDBJ whole genome shotgun (WGS) entry which is preliminary data.</text>
</comment>
<gene>
    <name evidence="2" type="ORF">Q9L58_009144</name>
</gene>
<dbReference type="Proteomes" id="UP001447188">
    <property type="component" value="Unassembled WGS sequence"/>
</dbReference>
<name>A0ABR3G7Q8_9PEZI</name>
<evidence type="ECO:0000313" key="3">
    <source>
        <dbReference type="Proteomes" id="UP001447188"/>
    </source>
</evidence>
<sequence>PAPPNSAARSVNSTFSNYTTLELVRKSASLDHGIWTTNMYPPEKISPSGNEPTVAKWESESEGFMTGTEGNVVYGLPDEQTTVTLTWDNPYVGKNSYNIEIIGPQAISYIVHHDNDSSDNAAVQFSIRRFIKFI</sequence>
<reference evidence="2 3" key="1">
    <citation type="submission" date="2024-02" db="EMBL/GenBank/DDBJ databases">
        <title>Discinaceae phylogenomics.</title>
        <authorList>
            <person name="Dirks A.C."/>
            <person name="James T.Y."/>
        </authorList>
    </citation>
    <scope>NUCLEOTIDE SEQUENCE [LARGE SCALE GENOMIC DNA]</scope>
    <source>
        <strain evidence="2 3">ACD0624</strain>
    </source>
</reference>
<dbReference type="Pfam" id="PF06355">
    <property type="entry name" value="Aegerolysin"/>
    <property type="match status" value="1"/>
</dbReference>
<organism evidence="2 3">
    <name type="scientific">Discina gigas</name>
    <dbReference type="NCBI Taxonomy" id="1032678"/>
    <lineage>
        <taxon>Eukaryota</taxon>
        <taxon>Fungi</taxon>
        <taxon>Dikarya</taxon>
        <taxon>Ascomycota</taxon>
        <taxon>Pezizomycotina</taxon>
        <taxon>Pezizomycetes</taxon>
        <taxon>Pezizales</taxon>
        <taxon>Discinaceae</taxon>
        <taxon>Discina</taxon>
    </lineage>
</organism>
<accession>A0ABR3G7Q8</accession>
<dbReference type="InterPro" id="IPR009413">
    <property type="entry name" value="Aegerolysin-typ"/>
</dbReference>